<keyword evidence="5 7" id="KW-1133">Transmembrane helix</keyword>
<keyword evidence="4 7" id="KW-0812">Transmembrane</keyword>
<dbReference type="AlphaFoldDB" id="A0A540VL73"/>
<evidence type="ECO:0000256" key="5">
    <source>
        <dbReference type="ARBA" id="ARBA00022989"/>
    </source>
</evidence>
<dbReference type="GO" id="GO:0005886">
    <property type="term" value="C:plasma membrane"/>
    <property type="evidence" value="ECO:0007669"/>
    <property type="project" value="UniProtKB-SubCell"/>
</dbReference>
<evidence type="ECO:0000313" key="10">
    <source>
        <dbReference type="Proteomes" id="UP000317371"/>
    </source>
</evidence>
<protein>
    <submittedName>
        <fullName evidence="9">Sugar ABC transporter permease</fullName>
    </submittedName>
</protein>
<feature type="domain" description="ABC transmembrane type-1" evidence="8">
    <location>
        <begin position="70"/>
        <end position="291"/>
    </location>
</feature>
<comment type="subcellular location">
    <subcellularLocation>
        <location evidence="1 7">Cell membrane</location>
        <topology evidence="1 7">Multi-pass membrane protein</topology>
    </subcellularLocation>
</comment>
<evidence type="ECO:0000256" key="7">
    <source>
        <dbReference type="RuleBase" id="RU363032"/>
    </source>
</evidence>
<organism evidence="9 10">
    <name type="scientific">Litorilinea aerophila</name>
    <dbReference type="NCBI Taxonomy" id="1204385"/>
    <lineage>
        <taxon>Bacteria</taxon>
        <taxon>Bacillati</taxon>
        <taxon>Chloroflexota</taxon>
        <taxon>Caldilineae</taxon>
        <taxon>Caldilineales</taxon>
        <taxon>Caldilineaceae</taxon>
        <taxon>Litorilinea</taxon>
    </lineage>
</organism>
<keyword evidence="3" id="KW-1003">Cell membrane</keyword>
<keyword evidence="6 7" id="KW-0472">Membrane</keyword>
<evidence type="ECO:0000256" key="6">
    <source>
        <dbReference type="ARBA" id="ARBA00023136"/>
    </source>
</evidence>
<dbReference type="InParanoid" id="A0A540VL73"/>
<evidence type="ECO:0000256" key="4">
    <source>
        <dbReference type="ARBA" id="ARBA00022692"/>
    </source>
</evidence>
<dbReference type="InterPro" id="IPR000515">
    <property type="entry name" value="MetI-like"/>
</dbReference>
<dbReference type="EMBL" id="VIGC01000003">
    <property type="protein sequence ID" value="TQE97466.1"/>
    <property type="molecule type" value="Genomic_DNA"/>
</dbReference>
<proteinExistence type="inferred from homology"/>
<feature type="transmembrane region" description="Helical" evidence="7">
    <location>
        <begin position="72"/>
        <end position="94"/>
    </location>
</feature>
<sequence>MVTENWLPKHGLGRVVLLAAFAFMAFMIWIPILEMFYWSFFVKEPGIFEFAGLDNYRRLFTNDPIFWKSLSVTFNFALMVVPGVVGLGLLLAVAVNTIRNTMVRGFFTVSFFTAYVVPLVAVALVWRYIYLPGKQGLLNVVLGWFGISPIRWLSTSEWALRSLALLRIWKEAGYAMVLFLAGLQAIPHVYYEAAEVDGANAWRRFWHITVPLLMPTIAFVVVITTLSAFLAFTEVYVMTVESGGNRGGPNYATNLMAFHIFNTAIAYSHEGYGSAMAAIYFLIMVAVGYAQYRFIRATYEY</sequence>
<dbReference type="CDD" id="cd06261">
    <property type="entry name" value="TM_PBP2"/>
    <property type="match status" value="1"/>
</dbReference>
<dbReference type="RefSeq" id="WP_141608659.1">
    <property type="nucleotide sequence ID" value="NZ_VIGC02000003.1"/>
</dbReference>
<dbReference type="Pfam" id="PF00528">
    <property type="entry name" value="BPD_transp_1"/>
    <property type="match status" value="1"/>
</dbReference>
<feature type="transmembrane region" description="Helical" evidence="7">
    <location>
        <begin position="12"/>
        <end position="32"/>
    </location>
</feature>
<name>A0A540VL73_9CHLR</name>
<dbReference type="PROSITE" id="PS50928">
    <property type="entry name" value="ABC_TM1"/>
    <property type="match status" value="1"/>
</dbReference>
<comment type="similarity">
    <text evidence="7">Belongs to the binding-protein-dependent transport system permease family.</text>
</comment>
<dbReference type="SUPFAM" id="SSF161098">
    <property type="entry name" value="MetI-like"/>
    <property type="match status" value="1"/>
</dbReference>
<dbReference type="Proteomes" id="UP000317371">
    <property type="component" value="Unassembled WGS sequence"/>
</dbReference>
<feature type="transmembrane region" description="Helical" evidence="7">
    <location>
        <begin position="211"/>
        <end position="239"/>
    </location>
</feature>
<dbReference type="InterPro" id="IPR035906">
    <property type="entry name" value="MetI-like_sf"/>
</dbReference>
<evidence type="ECO:0000259" key="8">
    <source>
        <dbReference type="PROSITE" id="PS50928"/>
    </source>
</evidence>
<keyword evidence="2 7" id="KW-0813">Transport</keyword>
<evidence type="ECO:0000256" key="1">
    <source>
        <dbReference type="ARBA" id="ARBA00004651"/>
    </source>
</evidence>
<feature type="transmembrane region" description="Helical" evidence="7">
    <location>
        <begin position="106"/>
        <end position="129"/>
    </location>
</feature>
<evidence type="ECO:0000313" key="9">
    <source>
        <dbReference type="EMBL" id="TQE97466.1"/>
    </source>
</evidence>
<feature type="transmembrane region" description="Helical" evidence="7">
    <location>
        <begin position="275"/>
        <end position="295"/>
    </location>
</feature>
<dbReference type="PANTHER" id="PTHR30193">
    <property type="entry name" value="ABC TRANSPORTER PERMEASE PROTEIN"/>
    <property type="match status" value="1"/>
</dbReference>
<evidence type="ECO:0000256" key="2">
    <source>
        <dbReference type="ARBA" id="ARBA00022448"/>
    </source>
</evidence>
<keyword evidence="10" id="KW-1185">Reference proteome</keyword>
<evidence type="ECO:0000256" key="3">
    <source>
        <dbReference type="ARBA" id="ARBA00022475"/>
    </source>
</evidence>
<gene>
    <name evidence="9" type="ORF">FKZ61_03370</name>
</gene>
<dbReference type="Gene3D" id="1.10.3720.10">
    <property type="entry name" value="MetI-like"/>
    <property type="match status" value="1"/>
</dbReference>
<dbReference type="InterPro" id="IPR051393">
    <property type="entry name" value="ABC_transporter_permease"/>
</dbReference>
<dbReference type="OrthoDB" id="34224at2"/>
<dbReference type="GO" id="GO:0055085">
    <property type="term" value="P:transmembrane transport"/>
    <property type="evidence" value="ECO:0007669"/>
    <property type="project" value="InterPro"/>
</dbReference>
<comment type="caution">
    <text evidence="9">The sequence shown here is derived from an EMBL/GenBank/DDBJ whole genome shotgun (WGS) entry which is preliminary data.</text>
</comment>
<accession>A0A540VL73</accession>
<reference evidence="9 10" key="1">
    <citation type="submission" date="2019-06" db="EMBL/GenBank/DDBJ databases">
        <title>Genome sequence of Litorilinea aerophila BAA-2444.</title>
        <authorList>
            <person name="Maclea K.S."/>
            <person name="Maurais E.G."/>
            <person name="Iannazzi L.C."/>
        </authorList>
    </citation>
    <scope>NUCLEOTIDE SEQUENCE [LARGE SCALE GENOMIC DNA]</scope>
    <source>
        <strain evidence="9 10">ATCC BAA-2444</strain>
    </source>
</reference>
<feature type="transmembrane region" description="Helical" evidence="7">
    <location>
        <begin position="172"/>
        <end position="191"/>
    </location>
</feature>
<dbReference type="PANTHER" id="PTHR30193:SF37">
    <property type="entry name" value="INNER MEMBRANE ABC TRANSPORTER PERMEASE PROTEIN YCJO"/>
    <property type="match status" value="1"/>
</dbReference>